<protein>
    <recommendedName>
        <fullName evidence="4">Cathepsin propeptide inhibitor domain-containing protein</fullName>
    </recommendedName>
</protein>
<name>A0A6U4C9Z4_9STRA</name>
<sequence>MQYAKLSFLALAMASLFACASAFVAPPSVARGCTHSTTELAVVRRLWRRLRGRNTGSYRDNELSEDGLTPIMEGVKSFGMAFRVEDWKRCIDTEECEVPPELFGNPNLGIATNGAKYDSLEELRTIIDRKNNGMADPGAATA</sequence>
<gene>
    <name evidence="2" type="ORF">PPAR1163_LOCUS124</name>
    <name evidence="3" type="ORF">PPAR1163_LOCUS126</name>
</gene>
<dbReference type="EMBL" id="HBGJ01000169">
    <property type="protein sequence ID" value="CAD9241782.1"/>
    <property type="molecule type" value="Transcribed_RNA"/>
</dbReference>
<dbReference type="PROSITE" id="PS51257">
    <property type="entry name" value="PROKAR_LIPOPROTEIN"/>
    <property type="match status" value="1"/>
</dbReference>
<evidence type="ECO:0000313" key="2">
    <source>
        <dbReference type="EMBL" id="CAD9241782.1"/>
    </source>
</evidence>
<evidence type="ECO:0000256" key="1">
    <source>
        <dbReference type="SAM" id="SignalP"/>
    </source>
</evidence>
<feature type="chain" id="PRO_5036192050" description="Cathepsin propeptide inhibitor domain-containing protein" evidence="1">
    <location>
        <begin position="23"/>
        <end position="142"/>
    </location>
</feature>
<feature type="signal peptide" evidence="1">
    <location>
        <begin position="1"/>
        <end position="22"/>
    </location>
</feature>
<dbReference type="EMBL" id="HBGJ01000173">
    <property type="protein sequence ID" value="CAD9241784.1"/>
    <property type="molecule type" value="Transcribed_RNA"/>
</dbReference>
<evidence type="ECO:0008006" key="4">
    <source>
        <dbReference type="Google" id="ProtNLM"/>
    </source>
</evidence>
<accession>A0A6U4C9Z4</accession>
<reference evidence="2" key="1">
    <citation type="submission" date="2021-01" db="EMBL/GenBank/DDBJ databases">
        <authorList>
            <person name="Corre E."/>
            <person name="Pelletier E."/>
            <person name="Niang G."/>
            <person name="Scheremetjew M."/>
            <person name="Finn R."/>
            <person name="Kale V."/>
            <person name="Holt S."/>
            <person name="Cochrane G."/>
            <person name="Meng A."/>
            <person name="Brown T."/>
            <person name="Cohen L."/>
        </authorList>
    </citation>
    <scope>NUCLEOTIDE SEQUENCE</scope>
    <source>
        <strain evidence="2">CCMP2877</strain>
    </source>
</reference>
<keyword evidence="1" id="KW-0732">Signal</keyword>
<evidence type="ECO:0000313" key="3">
    <source>
        <dbReference type="EMBL" id="CAD9241784.1"/>
    </source>
</evidence>
<dbReference type="AlphaFoldDB" id="A0A6U4C9Z4"/>
<organism evidence="2">
    <name type="scientific">Phaeomonas parva</name>
    <dbReference type="NCBI Taxonomy" id="124430"/>
    <lineage>
        <taxon>Eukaryota</taxon>
        <taxon>Sar</taxon>
        <taxon>Stramenopiles</taxon>
        <taxon>Ochrophyta</taxon>
        <taxon>Pinguiophyceae</taxon>
        <taxon>Pinguiochrysidales</taxon>
        <taxon>Pinguiochrysidaceae</taxon>
        <taxon>Phaeomonas</taxon>
    </lineage>
</organism>
<proteinExistence type="predicted"/>